<evidence type="ECO:0000313" key="5">
    <source>
        <dbReference type="Proteomes" id="UP001549037"/>
    </source>
</evidence>
<proteinExistence type="predicted"/>
<dbReference type="RefSeq" id="WP_354369277.1">
    <property type="nucleotide sequence ID" value="NZ_JBEPLN010000023.1"/>
</dbReference>
<feature type="domain" description="DUF4767" evidence="3">
    <location>
        <begin position="75"/>
        <end position="199"/>
    </location>
</feature>
<dbReference type="EMBL" id="JBEPLN010000023">
    <property type="protein sequence ID" value="MET3634706.1"/>
    <property type="molecule type" value="Genomic_DNA"/>
</dbReference>
<protein>
    <submittedName>
        <fullName evidence="4">Lipoprotein NlpE involved in copper resistance</fullName>
    </submittedName>
</protein>
<accession>A0ABV2JIW9</accession>
<gene>
    <name evidence="4" type="ORF">ABID28_001365</name>
</gene>
<dbReference type="Pfam" id="PF15983">
    <property type="entry name" value="DUF4767"/>
    <property type="match status" value="1"/>
</dbReference>
<name>A0ABV2JIW9_9STRE</name>
<keyword evidence="2" id="KW-0732">Signal</keyword>
<organism evidence="4 5">
    <name type="scientific">Streptococcus porcorum</name>
    <dbReference type="NCBI Taxonomy" id="701526"/>
    <lineage>
        <taxon>Bacteria</taxon>
        <taxon>Bacillati</taxon>
        <taxon>Bacillota</taxon>
        <taxon>Bacilli</taxon>
        <taxon>Lactobacillales</taxon>
        <taxon>Streptococcaceae</taxon>
        <taxon>Streptococcus</taxon>
    </lineage>
</organism>
<dbReference type="Proteomes" id="UP001549037">
    <property type="component" value="Unassembled WGS sequence"/>
</dbReference>
<keyword evidence="5" id="KW-1185">Reference proteome</keyword>
<evidence type="ECO:0000256" key="1">
    <source>
        <dbReference type="SAM" id="MobiDB-lite"/>
    </source>
</evidence>
<evidence type="ECO:0000259" key="3">
    <source>
        <dbReference type="Pfam" id="PF15983"/>
    </source>
</evidence>
<evidence type="ECO:0000256" key="2">
    <source>
        <dbReference type="SAM" id="SignalP"/>
    </source>
</evidence>
<feature type="signal peptide" evidence="2">
    <location>
        <begin position="1"/>
        <end position="21"/>
    </location>
</feature>
<reference evidence="4 5" key="1">
    <citation type="submission" date="2024-06" db="EMBL/GenBank/DDBJ databases">
        <title>Genomic Encyclopedia of Type Strains, Phase IV (KMG-IV): sequencing the most valuable type-strain genomes for metagenomic binning, comparative biology and taxonomic classification.</title>
        <authorList>
            <person name="Goeker M."/>
        </authorList>
    </citation>
    <scope>NUCLEOTIDE SEQUENCE [LARGE SCALE GENOMIC DNA]</scope>
    <source>
        <strain evidence="4 5">DSM 28302</strain>
    </source>
</reference>
<evidence type="ECO:0000313" key="4">
    <source>
        <dbReference type="EMBL" id="MET3634706.1"/>
    </source>
</evidence>
<comment type="caution">
    <text evidence="4">The sequence shown here is derived from an EMBL/GenBank/DDBJ whole genome shotgun (WGS) entry which is preliminary data.</text>
</comment>
<feature type="region of interest" description="Disordered" evidence="1">
    <location>
        <begin position="29"/>
        <end position="59"/>
    </location>
</feature>
<dbReference type="InterPro" id="IPR031927">
    <property type="entry name" value="DUF4767"/>
</dbReference>
<feature type="chain" id="PRO_5046671423" evidence="2">
    <location>
        <begin position="22"/>
        <end position="201"/>
    </location>
</feature>
<dbReference type="PROSITE" id="PS51257">
    <property type="entry name" value="PROKAR_LIPOPROTEIN"/>
    <property type="match status" value="1"/>
</dbReference>
<sequence length="201" mass="22106">MKKSLGLLLVLLLLTACQNRSEVVTVVKEESQSSQSTSQSSQKSETAVSESSTSSSSSSSSVKEAYTQEVATATALWNADKAQQLASFMVSWGNEMNQPGYKSEGIDEWLSFNFFMNDSYDISVEKSLDGTGNSDYNIVAVYSYVYGANSIHRYFFTFNRSGQPVVLYSAQNQGGMPHNRLYVKQTQNQELSAGFANIANQ</sequence>
<keyword evidence="4" id="KW-0449">Lipoprotein</keyword>